<evidence type="ECO:0000256" key="6">
    <source>
        <dbReference type="ARBA" id="ARBA00023295"/>
    </source>
</evidence>
<feature type="site" description="Important for catalytic activity, responsible for pKa modulation of the active site Glu and correct orientation of both the proton donor and substrate" evidence="8">
    <location>
        <position position="115"/>
    </location>
</feature>
<evidence type="ECO:0000256" key="4">
    <source>
        <dbReference type="ARBA" id="ARBA00012586"/>
    </source>
</evidence>
<dbReference type="EC" id="3.2.1.99" evidence="4"/>
<evidence type="ECO:0000256" key="1">
    <source>
        <dbReference type="ARBA" id="ARBA00000375"/>
    </source>
</evidence>
<dbReference type="PIRSF" id="PIRSF026534">
    <property type="entry name" value="Endo_alpha-L-arabinosidase"/>
    <property type="match status" value="1"/>
</dbReference>
<keyword evidence="10" id="KW-1185">Reference proteome</keyword>
<dbReference type="CDD" id="cd18831">
    <property type="entry name" value="GH43_AnAbnA-like"/>
    <property type="match status" value="1"/>
</dbReference>
<dbReference type="PANTHER" id="PTHR43301:SF3">
    <property type="entry name" value="ARABINAN ENDO-1,5-ALPHA-L-ARABINOSIDASE A-RELATED"/>
    <property type="match status" value="1"/>
</dbReference>
<evidence type="ECO:0000313" key="9">
    <source>
        <dbReference type="EMBL" id="KAJ4364526.1"/>
    </source>
</evidence>
<keyword evidence="6" id="KW-0326">Glycosidase</keyword>
<dbReference type="InterPro" id="IPR016840">
    <property type="entry name" value="Glyco_hydro_43_endo_a_Ara-ase"/>
</dbReference>
<comment type="similarity">
    <text evidence="3">Belongs to the glycosyl hydrolase 43 family.</text>
</comment>
<evidence type="ECO:0000256" key="8">
    <source>
        <dbReference type="PIRSR" id="PIRSR606710-2"/>
    </source>
</evidence>
<gene>
    <name evidence="9" type="ORF">N0V83_009121</name>
</gene>
<organism evidence="9 10">
    <name type="scientific">Neocucurbitaria cava</name>
    <dbReference type="NCBI Taxonomy" id="798079"/>
    <lineage>
        <taxon>Eukaryota</taxon>
        <taxon>Fungi</taxon>
        <taxon>Dikarya</taxon>
        <taxon>Ascomycota</taxon>
        <taxon>Pezizomycotina</taxon>
        <taxon>Dothideomycetes</taxon>
        <taxon>Pleosporomycetidae</taxon>
        <taxon>Pleosporales</taxon>
        <taxon>Pleosporineae</taxon>
        <taxon>Cucurbitariaceae</taxon>
        <taxon>Neocucurbitaria</taxon>
    </lineage>
</organism>
<evidence type="ECO:0000256" key="3">
    <source>
        <dbReference type="ARBA" id="ARBA00009865"/>
    </source>
</evidence>
<dbReference type="InterPro" id="IPR050727">
    <property type="entry name" value="GH43_arabinanases"/>
</dbReference>
<sequence>MKKSGIIIYEDGVYWRFTTSGNVSIATAPSLSGPWQYRGALLPQGTKIFLRDDQDIWAPSISKRDNLYYCHYSVSYIYSQHSEIGVATSTSLEPGKWTDHGAIGFPQSLRYNLIDPYVFQEDPKSPTYFTFGSFWTGIQQVEMNDNQQLIAWVGQENDIQTIVGNTTVHPAVVEGATMHKFDNFYYILFSVGQCCREENDLVPPGDEYHIAVCRSNSSTGPYIDRDGKDCRAENGGTTILASHGDIYAPGGQGVITDPETGKMMLYYHYVRRSIGYTAEKFFFGYNYLDFNDGWPVVV</sequence>
<dbReference type="GO" id="GO:0005975">
    <property type="term" value="P:carbohydrate metabolic process"/>
    <property type="evidence" value="ECO:0007669"/>
    <property type="project" value="InterPro"/>
</dbReference>
<dbReference type="Pfam" id="PF04616">
    <property type="entry name" value="Glyco_hydro_43"/>
    <property type="match status" value="1"/>
</dbReference>
<dbReference type="Gene3D" id="2.115.10.20">
    <property type="entry name" value="Glycosyl hydrolase domain, family 43"/>
    <property type="match status" value="1"/>
</dbReference>
<reference evidence="9" key="1">
    <citation type="submission" date="2022-10" db="EMBL/GenBank/DDBJ databases">
        <title>Tapping the CABI collections for fungal endophytes: first genome assemblies for Collariella, Neodidymelliopsis, Ascochyta clinopodiicola, Didymella pomorum, Didymosphaeria variabile, Neocosmospora piperis and Neocucurbitaria cava.</title>
        <authorList>
            <person name="Hill R."/>
        </authorList>
    </citation>
    <scope>NUCLEOTIDE SEQUENCE</scope>
    <source>
        <strain evidence="9">IMI 356814</strain>
    </source>
</reference>
<dbReference type="InterPro" id="IPR006710">
    <property type="entry name" value="Glyco_hydro_43"/>
</dbReference>
<name>A0A9W8Y202_9PLEO</name>
<comment type="caution">
    <text evidence="9">The sequence shown here is derived from an EMBL/GenBank/DDBJ whole genome shotgun (WGS) entry which is preliminary data.</text>
</comment>
<proteinExistence type="inferred from homology"/>
<dbReference type="SUPFAM" id="SSF75005">
    <property type="entry name" value="Arabinanase/levansucrase/invertase"/>
    <property type="match status" value="1"/>
</dbReference>
<evidence type="ECO:0000256" key="7">
    <source>
        <dbReference type="ARBA" id="ARBA00042202"/>
    </source>
</evidence>
<dbReference type="PANTHER" id="PTHR43301">
    <property type="entry name" value="ARABINAN ENDO-1,5-ALPHA-L-ARABINOSIDASE"/>
    <property type="match status" value="1"/>
</dbReference>
<accession>A0A9W8Y202</accession>
<evidence type="ECO:0000256" key="5">
    <source>
        <dbReference type="ARBA" id="ARBA00022801"/>
    </source>
</evidence>
<dbReference type="InterPro" id="IPR023296">
    <property type="entry name" value="Glyco_hydro_beta-prop_sf"/>
</dbReference>
<protein>
    <recommendedName>
        <fullName evidence="4">arabinan endo-1,5-alpha-L-arabinosidase</fullName>
        <ecNumber evidence="4">3.2.1.99</ecNumber>
    </recommendedName>
    <alternativeName>
        <fullName evidence="7">Endo-1,5-alpha-L-arabinanase A</fullName>
    </alternativeName>
</protein>
<dbReference type="OrthoDB" id="195678at2759"/>
<evidence type="ECO:0000256" key="2">
    <source>
        <dbReference type="ARBA" id="ARBA00004834"/>
    </source>
</evidence>
<dbReference type="GO" id="GO:0046558">
    <property type="term" value="F:arabinan endo-1,5-alpha-L-arabinosidase activity"/>
    <property type="evidence" value="ECO:0007669"/>
    <property type="project" value="UniProtKB-EC"/>
</dbReference>
<dbReference type="Proteomes" id="UP001140560">
    <property type="component" value="Unassembled WGS sequence"/>
</dbReference>
<dbReference type="AlphaFoldDB" id="A0A9W8Y202"/>
<comment type="pathway">
    <text evidence="2">Glycan metabolism; L-arabinan degradation.</text>
</comment>
<dbReference type="EMBL" id="JAPEUY010000017">
    <property type="protein sequence ID" value="KAJ4364526.1"/>
    <property type="molecule type" value="Genomic_DNA"/>
</dbReference>
<keyword evidence="5" id="KW-0378">Hydrolase</keyword>
<comment type="catalytic activity">
    <reaction evidence="1">
        <text>Endohydrolysis of (1-&gt;5)-alpha-arabinofuranosidic linkages in (1-&gt;5)-arabinans.</text>
        <dbReference type="EC" id="3.2.1.99"/>
    </reaction>
</comment>
<evidence type="ECO:0000313" key="10">
    <source>
        <dbReference type="Proteomes" id="UP001140560"/>
    </source>
</evidence>